<gene>
    <name evidence="2" type="ORF">FHR60_002117</name>
</gene>
<dbReference type="EMBL" id="JACHNS010000003">
    <property type="protein sequence ID" value="MBB4593448.1"/>
    <property type="molecule type" value="Genomic_DNA"/>
</dbReference>
<evidence type="ECO:0000256" key="1">
    <source>
        <dbReference type="SAM" id="MobiDB-lite"/>
    </source>
</evidence>
<evidence type="ECO:0000313" key="2">
    <source>
        <dbReference type="EMBL" id="MBB4593448.1"/>
    </source>
</evidence>
<feature type="compositionally biased region" description="Polar residues" evidence="1">
    <location>
        <begin position="15"/>
        <end position="26"/>
    </location>
</feature>
<proteinExistence type="predicted"/>
<name>A0ABR6JM12_9XANT</name>
<reference evidence="2 3" key="1">
    <citation type="submission" date="2020-08" db="EMBL/GenBank/DDBJ databases">
        <title>Studying the diversity of plant-associated saprophytic bacteria and their role in host health and plant-pathogen interactions.</title>
        <authorList>
            <person name="Potnis N."/>
        </authorList>
    </citation>
    <scope>NUCLEOTIDE SEQUENCE [LARGE SCALE GENOMIC DNA]</scope>
    <source>
        <strain evidence="2 3">F16</strain>
    </source>
</reference>
<keyword evidence="3" id="KW-1185">Reference proteome</keyword>
<comment type="caution">
    <text evidence="2">The sequence shown here is derived from an EMBL/GenBank/DDBJ whole genome shotgun (WGS) entry which is preliminary data.</text>
</comment>
<organism evidence="2 3">
    <name type="scientific">Xanthomonas cannabis</name>
    <dbReference type="NCBI Taxonomy" id="1885674"/>
    <lineage>
        <taxon>Bacteria</taxon>
        <taxon>Pseudomonadati</taxon>
        <taxon>Pseudomonadota</taxon>
        <taxon>Gammaproteobacteria</taxon>
        <taxon>Lysobacterales</taxon>
        <taxon>Lysobacteraceae</taxon>
        <taxon>Xanthomonas</taxon>
    </lineage>
</organism>
<feature type="region of interest" description="Disordered" evidence="1">
    <location>
        <begin position="15"/>
        <end position="34"/>
    </location>
</feature>
<accession>A0ABR6JM12</accession>
<protein>
    <submittedName>
        <fullName evidence="2">Selenocysteine lyase/cysteine desulfurase</fullName>
    </submittedName>
</protein>
<sequence length="132" mass="13412">MKFSASLAVSSMLSETGATDIPSNIPRSPKPPDELAADVRVSRLDASDAVEILGAADASNASGVGGFRLRGRSSKAAVSALQASLQDEFGIFTVVRSDLASGSCIRVTPQVFTPASHLLALADAVAAIAARA</sequence>
<dbReference type="GO" id="GO:0016829">
    <property type="term" value="F:lyase activity"/>
    <property type="evidence" value="ECO:0007669"/>
    <property type="project" value="UniProtKB-KW"/>
</dbReference>
<dbReference type="RefSeq" id="WP_179455867.1">
    <property type="nucleotide sequence ID" value="NZ_JACHNS010000003.1"/>
</dbReference>
<dbReference type="Proteomes" id="UP000554726">
    <property type="component" value="Unassembled WGS sequence"/>
</dbReference>
<keyword evidence="2" id="KW-0456">Lyase</keyword>
<evidence type="ECO:0000313" key="3">
    <source>
        <dbReference type="Proteomes" id="UP000554726"/>
    </source>
</evidence>